<reference evidence="2 3" key="1">
    <citation type="submission" date="2015-10" db="EMBL/GenBank/DDBJ databases">
        <title>Draft Genome Sequence of Chlorobium limicola strain Frasassi Growing under Artificial Lighting in the Frasassi Cave System.</title>
        <authorList>
            <person name="Mansor M."/>
            <person name="Macalady J."/>
        </authorList>
    </citation>
    <scope>NUCLEOTIDE SEQUENCE [LARGE SCALE GENOMIC DNA]</scope>
    <source>
        <strain evidence="2 3">Frasassi</strain>
    </source>
</reference>
<dbReference type="SUPFAM" id="SSF56935">
    <property type="entry name" value="Porins"/>
    <property type="match status" value="1"/>
</dbReference>
<evidence type="ECO:0008006" key="4">
    <source>
        <dbReference type="Google" id="ProtNLM"/>
    </source>
</evidence>
<organism evidence="2 3">
    <name type="scientific">Chlorobium limicola</name>
    <dbReference type="NCBI Taxonomy" id="1092"/>
    <lineage>
        <taxon>Bacteria</taxon>
        <taxon>Pseudomonadati</taxon>
        <taxon>Chlorobiota</taxon>
        <taxon>Chlorobiia</taxon>
        <taxon>Chlorobiales</taxon>
        <taxon>Chlorobiaceae</taxon>
        <taxon>Chlorobium/Pelodictyon group</taxon>
        <taxon>Chlorobium</taxon>
    </lineage>
</organism>
<comment type="caution">
    <text evidence="2">The sequence shown here is derived from an EMBL/GenBank/DDBJ whole genome shotgun (WGS) entry which is preliminary data.</text>
</comment>
<gene>
    <name evidence="2" type="ORF">ASB62_06525</name>
</gene>
<evidence type="ECO:0000313" key="2">
    <source>
        <dbReference type="EMBL" id="KUL25728.1"/>
    </source>
</evidence>
<keyword evidence="1" id="KW-0732">Signal</keyword>
<feature type="signal peptide" evidence="1">
    <location>
        <begin position="1"/>
        <end position="21"/>
    </location>
</feature>
<dbReference type="RefSeq" id="WP_059139145.1">
    <property type="nucleotide sequence ID" value="NZ_LMBR01000160.1"/>
</dbReference>
<proteinExistence type="predicted"/>
<dbReference type="EMBL" id="LMBR01000160">
    <property type="protein sequence ID" value="KUL25728.1"/>
    <property type="molecule type" value="Genomic_DNA"/>
</dbReference>
<sequence>MKKKFLLAVVFVLLAPSAPAAAELRFGGEVGIRLRSEFTDSDANGLNDNEDDLSFQYRIGLHAAADLGSGYFFKALIQNDTGMSGGWQTIGDNNSESYELDVSNFIFGRALENSMYALGRLPLGSVENPIYDVLLYPALPSDIPVATFNLDRFFGGNYKTKIGPGTFSTTLVVVDNNSQDDSGNEGDGLFNDGYAFLAAYKTHIGKVVVEPEFVTLLTNCSLAYQNGMVFKQSLSPMAFGANLSVPFDEATIGLSAFCTMADDTVPNTGENVDYSGYFLRIKAEKGTFTAWLDYSAMTDRSGSVDIDYTNTFFWAQYRIPVCESATGMFNLTPTVRYLASSREEGSSNIDNSRLRVELYSAMTF</sequence>
<accession>A0A101JF60</accession>
<dbReference type="AlphaFoldDB" id="A0A101JF60"/>
<dbReference type="Proteomes" id="UP000053937">
    <property type="component" value="Unassembled WGS sequence"/>
</dbReference>
<keyword evidence="3" id="KW-1185">Reference proteome</keyword>
<evidence type="ECO:0000256" key="1">
    <source>
        <dbReference type="SAM" id="SignalP"/>
    </source>
</evidence>
<evidence type="ECO:0000313" key="3">
    <source>
        <dbReference type="Proteomes" id="UP000053937"/>
    </source>
</evidence>
<protein>
    <recommendedName>
        <fullName evidence="4">Porin</fullName>
    </recommendedName>
</protein>
<name>A0A101JF60_CHLLI</name>
<feature type="chain" id="PRO_5007097683" description="Porin" evidence="1">
    <location>
        <begin position="22"/>
        <end position="364"/>
    </location>
</feature>
<dbReference type="OrthoDB" id="596847at2"/>